<keyword evidence="9 10" id="KW-0998">Cell outer membrane</keyword>
<keyword evidence="6 12" id="KW-0732">Signal</keyword>
<dbReference type="PANTHER" id="PTHR47752:SF1">
    <property type="entry name" value="HTH-TYPE TRANSCRIPTIONAL REPRESSOR FABR"/>
    <property type="match status" value="1"/>
</dbReference>
<dbReference type="PANTHER" id="PTHR47752">
    <property type="entry name" value="HTH-TYPE TRANSCRIPTIONAL REPRESSOR FABR"/>
    <property type="match status" value="1"/>
</dbReference>
<comment type="subcellular location">
    <subcellularLocation>
        <location evidence="1 10">Cell outer membrane</location>
        <topology evidence="1 10">Multi-pass membrane protein</topology>
    </subcellularLocation>
</comment>
<evidence type="ECO:0000256" key="7">
    <source>
        <dbReference type="ARBA" id="ARBA00023077"/>
    </source>
</evidence>
<dbReference type="InterPro" id="IPR011276">
    <property type="entry name" value="TonB_haem/Hb_rcpt"/>
</dbReference>
<evidence type="ECO:0000256" key="11">
    <source>
        <dbReference type="RuleBase" id="RU003357"/>
    </source>
</evidence>
<evidence type="ECO:0000256" key="6">
    <source>
        <dbReference type="ARBA" id="ARBA00022729"/>
    </source>
</evidence>
<evidence type="ECO:0000313" key="15">
    <source>
        <dbReference type="EMBL" id="MBO3276667.1"/>
    </source>
</evidence>
<feature type="signal peptide" evidence="12">
    <location>
        <begin position="1"/>
        <end position="25"/>
    </location>
</feature>
<keyword evidence="16" id="KW-1185">Reference proteome</keyword>
<proteinExistence type="inferred from homology"/>
<evidence type="ECO:0000259" key="14">
    <source>
        <dbReference type="Pfam" id="PF07715"/>
    </source>
</evidence>
<feature type="domain" description="TonB-dependent receptor plug" evidence="14">
    <location>
        <begin position="45"/>
        <end position="155"/>
    </location>
</feature>
<keyword evidence="5 10" id="KW-0812">Transmembrane</keyword>
<dbReference type="InterPro" id="IPR010949">
    <property type="entry name" value="TonB_Hb/transfer/lactofer_rcpt"/>
</dbReference>
<name>A0ABS3TSL4_9PSED</name>
<comment type="similarity">
    <text evidence="2 10 11">Belongs to the TonB-dependent receptor family.</text>
</comment>
<evidence type="ECO:0000256" key="8">
    <source>
        <dbReference type="ARBA" id="ARBA00023136"/>
    </source>
</evidence>
<evidence type="ECO:0000256" key="2">
    <source>
        <dbReference type="ARBA" id="ARBA00009810"/>
    </source>
</evidence>
<feature type="domain" description="TonB-dependent receptor-like beta-barrel" evidence="13">
    <location>
        <begin position="253"/>
        <end position="696"/>
    </location>
</feature>
<evidence type="ECO:0000259" key="13">
    <source>
        <dbReference type="Pfam" id="PF00593"/>
    </source>
</evidence>
<dbReference type="InterPro" id="IPR050692">
    <property type="entry name" value="HTH_transcr_repressor_FabR"/>
</dbReference>
<dbReference type="Proteomes" id="UP000669060">
    <property type="component" value="Unassembled WGS sequence"/>
</dbReference>
<keyword evidence="4 10" id="KW-1134">Transmembrane beta strand</keyword>
<dbReference type="RefSeq" id="WP_208314774.1">
    <property type="nucleotide sequence ID" value="NZ_JAELYA010000006.1"/>
</dbReference>
<protein>
    <submittedName>
        <fullName evidence="15">TonB-dependent hemoglobin/transferrin/lactoferrin family receptor</fullName>
    </submittedName>
</protein>
<sequence>MSTTPPFARRNWLALLLLSPSLALANDAVSLGETTVTATRIEQPVDSVPSTVSVHTEQEIDRNNANNIKDLVRYEPGVSVSGTGSRFGLSGFNIRGIDGNRVLTQVDGVGVPSAFAFGPFLDARRNYIDLDTVKRVEIIRGPASSLYGSDAIGGAVSFITKDPADYLEDGDDTYARLKTGFDGSDSSWLGSATLAGRQGPVDGLVTISRRSGDETETFGGQGGLGPAREEANPVDFDTDNLLAKVGWDYKEGARVQLTYDRYADDADTNVLSESSTAGTIRTSNATDSTDRERISLNNRFLVDSPIADQVQWQLSHQDSQIRQQTFQERFSGGRLRDRTRDSKYQEELWALNSQLDKQFQLNNTAHHLIYGFDLKRTESSDVRKGGETFRDTGRPVPPAFGGETMPLSDFPDPITNEYAVFVQDSIDIGNWTLLPGLRYDYYEMKPHVTQKYLNGQPVDTDPSNFSDHAISPKLGVTYRFNDNYSAYGQYAAGFRAPDPIDIFGEFINFDIGYQTIANTSLKPETSDSYEIGLRGKFDEGSFGVALFYNRYDDFIEQVTLPNDPTGNNRLTFQSVNLDKVTIRGAEAKGDLQLDKTLGLPTGTYLRGAVSYARGKDEESGEPINSIDPLKGVFGLGYDAGGRFGSELAWTLVQGKERINDSETPNQYAPGGFGLLDLNSWVRVTDSVTVNVGLFNLTDKKYWQWGDVRGFTDNAPQLGRLTQPGRYAAANIVWEI</sequence>
<evidence type="ECO:0000256" key="4">
    <source>
        <dbReference type="ARBA" id="ARBA00022452"/>
    </source>
</evidence>
<dbReference type="Pfam" id="PF07715">
    <property type="entry name" value="Plug"/>
    <property type="match status" value="1"/>
</dbReference>
<dbReference type="NCBIfam" id="TIGR01785">
    <property type="entry name" value="TonB-hemin"/>
    <property type="match status" value="1"/>
</dbReference>
<accession>A0ABS3TSL4</accession>
<dbReference type="InterPro" id="IPR012910">
    <property type="entry name" value="Plug_dom"/>
</dbReference>
<evidence type="ECO:0000256" key="3">
    <source>
        <dbReference type="ARBA" id="ARBA00022448"/>
    </source>
</evidence>
<organism evidence="15 16">
    <name type="scientific">Pseudomonas schmalbachii</name>
    <dbReference type="NCBI Taxonomy" id="2816993"/>
    <lineage>
        <taxon>Bacteria</taxon>
        <taxon>Pseudomonadati</taxon>
        <taxon>Pseudomonadota</taxon>
        <taxon>Gammaproteobacteria</taxon>
        <taxon>Pseudomonadales</taxon>
        <taxon>Pseudomonadaceae</taxon>
        <taxon>Pseudomonas</taxon>
    </lineage>
</organism>
<gene>
    <name evidence="15" type="ORF">JFY56_15670</name>
</gene>
<dbReference type="InterPro" id="IPR036942">
    <property type="entry name" value="Beta-barrel_TonB_sf"/>
</dbReference>
<evidence type="ECO:0000256" key="1">
    <source>
        <dbReference type="ARBA" id="ARBA00004571"/>
    </source>
</evidence>
<keyword evidence="7 11" id="KW-0798">TonB box</keyword>
<evidence type="ECO:0000256" key="5">
    <source>
        <dbReference type="ARBA" id="ARBA00022692"/>
    </source>
</evidence>
<evidence type="ECO:0000256" key="9">
    <source>
        <dbReference type="ARBA" id="ARBA00023237"/>
    </source>
</evidence>
<keyword evidence="15" id="KW-0675">Receptor</keyword>
<evidence type="ECO:0000256" key="10">
    <source>
        <dbReference type="PROSITE-ProRule" id="PRU01360"/>
    </source>
</evidence>
<dbReference type="SUPFAM" id="SSF56935">
    <property type="entry name" value="Porins"/>
    <property type="match status" value="1"/>
</dbReference>
<dbReference type="CDD" id="cd01347">
    <property type="entry name" value="ligand_gated_channel"/>
    <property type="match status" value="1"/>
</dbReference>
<keyword evidence="3 10" id="KW-0813">Transport</keyword>
<keyword evidence="8 10" id="KW-0472">Membrane</keyword>
<reference evidence="15 16" key="1">
    <citation type="submission" date="2020-12" db="EMBL/GenBank/DDBJ databases">
        <title>Pseudomonas schmalbachii sp. nov. isolated from millipede gut.</title>
        <authorList>
            <person name="Shelomi M."/>
        </authorList>
    </citation>
    <scope>NUCLEOTIDE SEQUENCE [LARGE SCALE GENOMIC DNA]</scope>
    <source>
        <strain evidence="15 16">Milli4</strain>
    </source>
</reference>
<evidence type="ECO:0000256" key="12">
    <source>
        <dbReference type="SAM" id="SignalP"/>
    </source>
</evidence>
<dbReference type="InterPro" id="IPR000531">
    <property type="entry name" value="Beta-barrel_TonB"/>
</dbReference>
<dbReference type="Pfam" id="PF00593">
    <property type="entry name" value="TonB_dep_Rec_b-barrel"/>
    <property type="match status" value="1"/>
</dbReference>
<dbReference type="NCBIfam" id="TIGR01786">
    <property type="entry name" value="TonB-hemlactrns"/>
    <property type="match status" value="1"/>
</dbReference>
<feature type="chain" id="PRO_5047015416" evidence="12">
    <location>
        <begin position="26"/>
        <end position="735"/>
    </location>
</feature>
<dbReference type="PROSITE" id="PS52016">
    <property type="entry name" value="TONB_DEPENDENT_REC_3"/>
    <property type="match status" value="1"/>
</dbReference>
<dbReference type="InterPro" id="IPR037066">
    <property type="entry name" value="Plug_dom_sf"/>
</dbReference>
<dbReference type="Gene3D" id="2.170.130.10">
    <property type="entry name" value="TonB-dependent receptor, plug domain"/>
    <property type="match status" value="1"/>
</dbReference>
<dbReference type="EMBL" id="JAELYA010000006">
    <property type="protein sequence ID" value="MBO3276667.1"/>
    <property type="molecule type" value="Genomic_DNA"/>
</dbReference>
<comment type="caution">
    <text evidence="15">The sequence shown here is derived from an EMBL/GenBank/DDBJ whole genome shotgun (WGS) entry which is preliminary data.</text>
</comment>
<dbReference type="InterPro" id="IPR039426">
    <property type="entry name" value="TonB-dep_rcpt-like"/>
</dbReference>
<evidence type="ECO:0000313" key="16">
    <source>
        <dbReference type="Proteomes" id="UP000669060"/>
    </source>
</evidence>
<dbReference type="Gene3D" id="2.40.170.20">
    <property type="entry name" value="TonB-dependent receptor, beta-barrel domain"/>
    <property type="match status" value="1"/>
</dbReference>